<accession>A0AAE3JHS3</accession>
<feature type="domain" description="HTH tetR-type" evidence="5">
    <location>
        <begin position="9"/>
        <end position="67"/>
    </location>
</feature>
<dbReference type="InterPro" id="IPR050109">
    <property type="entry name" value="HTH-type_TetR-like_transc_reg"/>
</dbReference>
<dbReference type="PANTHER" id="PTHR30055">
    <property type="entry name" value="HTH-TYPE TRANSCRIPTIONAL REGULATOR RUTR"/>
    <property type="match status" value="1"/>
</dbReference>
<feature type="domain" description="HTH tetR-type" evidence="5">
    <location>
        <begin position="213"/>
        <end position="273"/>
    </location>
</feature>
<dbReference type="GO" id="GO:0003700">
    <property type="term" value="F:DNA-binding transcription factor activity"/>
    <property type="evidence" value="ECO:0007669"/>
    <property type="project" value="TreeGrafter"/>
</dbReference>
<keyword evidence="1" id="KW-0805">Transcription regulation</keyword>
<comment type="caution">
    <text evidence="6">The sequence shown here is derived from an EMBL/GenBank/DDBJ whole genome shotgun (WGS) entry which is preliminary data.</text>
</comment>
<dbReference type="PROSITE" id="PS50977">
    <property type="entry name" value="HTH_TETR_2"/>
    <property type="match status" value="2"/>
</dbReference>
<dbReference type="InterPro" id="IPR001647">
    <property type="entry name" value="HTH_TetR"/>
</dbReference>
<dbReference type="Proteomes" id="UP001198163">
    <property type="component" value="Unassembled WGS sequence"/>
</dbReference>
<evidence type="ECO:0000313" key="7">
    <source>
        <dbReference type="Proteomes" id="UP001198163"/>
    </source>
</evidence>
<feature type="DNA-binding region" description="H-T-H motif" evidence="4">
    <location>
        <begin position="236"/>
        <end position="255"/>
    </location>
</feature>
<reference evidence="6" key="1">
    <citation type="submission" date="2021-08" db="EMBL/GenBank/DDBJ databases">
        <title>Comparative analyses of Brucepasteria parasyntrophica and Teretinema zuelzerae.</title>
        <authorList>
            <person name="Song Y."/>
            <person name="Brune A."/>
        </authorList>
    </citation>
    <scope>NUCLEOTIDE SEQUENCE</scope>
    <source>
        <strain evidence="6">DSM 1903</strain>
    </source>
</reference>
<evidence type="ECO:0000256" key="1">
    <source>
        <dbReference type="ARBA" id="ARBA00023015"/>
    </source>
</evidence>
<keyword evidence="2 4" id="KW-0238">DNA-binding</keyword>
<dbReference type="InterPro" id="IPR009057">
    <property type="entry name" value="Homeodomain-like_sf"/>
</dbReference>
<dbReference type="PANTHER" id="PTHR30055:SF234">
    <property type="entry name" value="HTH-TYPE TRANSCRIPTIONAL REGULATOR BETI"/>
    <property type="match status" value="1"/>
</dbReference>
<name>A0AAE3JHS3_9SPIR</name>
<evidence type="ECO:0000256" key="3">
    <source>
        <dbReference type="ARBA" id="ARBA00023163"/>
    </source>
</evidence>
<dbReference type="Gene3D" id="1.10.357.10">
    <property type="entry name" value="Tetracycline Repressor, domain 2"/>
    <property type="match status" value="2"/>
</dbReference>
<keyword evidence="3" id="KW-0804">Transcription</keyword>
<dbReference type="SUPFAM" id="SSF46689">
    <property type="entry name" value="Homeodomain-like"/>
    <property type="match status" value="2"/>
</dbReference>
<keyword evidence="7" id="KW-1185">Reference proteome</keyword>
<organism evidence="6 7">
    <name type="scientific">Teretinema zuelzerae</name>
    <dbReference type="NCBI Taxonomy" id="156"/>
    <lineage>
        <taxon>Bacteria</taxon>
        <taxon>Pseudomonadati</taxon>
        <taxon>Spirochaetota</taxon>
        <taxon>Spirochaetia</taxon>
        <taxon>Spirochaetales</taxon>
        <taxon>Treponemataceae</taxon>
        <taxon>Teretinema</taxon>
    </lineage>
</organism>
<evidence type="ECO:0000313" key="6">
    <source>
        <dbReference type="EMBL" id="MCD1654252.1"/>
    </source>
</evidence>
<evidence type="ECO:0000256" key="2">
    <source>
        <dbReference type="ARBA" id="ARBA00023125"/>
    </source>
</evidence>
<dbReference type="GO" id="GO:0000976">
    <property type="term" value="F:transcription cis-regulatory region binding"/>
    <property type="evidence" value="ECO:0007669"/>
    <property type="project" value="TreeGrafter"/>
</dbReference>
<sequence>MNENADKTNSRKDQILRSAFELMQNGEKWSLSEISAKLGISKTAIYRHFSNKAEIEAEMDELFVSGLTEAVEQGGSTPNSLRTRAIDFFKGNNGFLHLFFGKFFSSPEYELALFETLLKRSPRLAEWNARAAKMDADRRAIEEISLIKNIISVMIISVNEPKMEVLQKDLLALLENGLKADDFPGIAANPQNIPDNKRLDELDGLCVLQPSDLGEANRFFEAIAASIRENGIHGTTIQKIAERMGTAKSSLYFYYNNKQEMLKELVLSETEAMKALCDRYSAHGRNFLEQLYILMMVQSQYLLLRPDILPVFNWIRYEIIRTPIDHPNPETEKALEGFLWQDFFGKDKRGEARAMATLKWASILSTSIVIQHNRKGSRSDSVSIRQMNRLMFHSMLAGDKIESEKESI</sequence>
<evidence type="ECO:0000256" key="4">
    <source>
        <dbReference type="PROSITE-ProRule" id="PRU00335"/>
    </source>
</evidence>
<dbReference type="Pfam" id="PF00440">
    <property type="entry name" value="TetR_N"/>
    <property type="match status" value="2"/>
</dbReference>
<gene>
    <name evidence="6" type="ORF">K7J14_05990</name>
</gene>
<evidence type="ECO:0000259" key="5">
    <source>
        <dbReference type="PROSITE" id="PS50977"/>
    </source>
</evidence>
<dbReference type="EMBL" id="JAINWA010000001">
    <property type="protein sequence ID" value="MCD1654252.1"/>
    <property type="molecule type" value="Genomic_DNA"/>
</dbReference>
<protein>
    <submittedName>
        <fullName evidence="6">TetR/AcrR family transcriptional regulator</fullName>
    </submittedName>
</protein>
<dbReference type="AlphaFoldDB" id="A0AAE3JHS3"/>
<proteinExistence type="predicted"/>
<dbReference type="RefSeq" id="WP_230754299.1">
    <property type="nucleotide sequence ID" value="NZ_JAINWA010000001.1"/>
</dbReference>
<feature type="DNA-binding region" description="H-T-H motif" evidence="4">
    <location>
        <begin position="30"/>
        <end position="49"/>
    </location>
</feature>